<sequence length="285" mass="29428">MSARIVAPLVLGLLVLTGWHLLAASQTIASTFLPSPSDVWKRLTHDLVHGSLLASTAVTLGEAAMGCLIATVIALPLGYLIAGSHLAQAAFFPYLAASQAVPAVALAPLLVIWVGYGIVPIALLCALIVFFPLVLATVLGVRGIDPDVVEAAELDGASGWAMLWSIEAPLARPVLLTGIRNGFTLSVTGAVVGEFVMGGKGLGLLVSVESASADTTGLFATLIVLCTLAVAVHQGLVLVEHLTDPYRLPRSRSRTGALPQQVDTLPLSIPAASRGNATQPEELVA</sequence>
<dbReference type="InterPro" id="IPR035906">
    <property type="entry name" value="MetI-like_sf"/>
</dbReference>
<dbReference type="PROSITE" id="PS50928">
    <property type="entry name" value="ABC_TM1"/>
    <property type="match status" value="1"/>
</dbReference>
<evidence type="ECO:0000256" key="5">
    <source>
        <dbReference type="ARBA" id="ARBA00022989"/>
    </source>
</evidence>
<keyword evidence="6 7" id="KW-0472">Membrane</keyword>
<evidence type="ECO:0000256" key="2">
    <source>
        <dbReference type="ARBA" id="ARBA00022448"/>
    </source>
</evidence>
<evidence type="ECO:0000256" key="1">
    <source>
        <dbReference type="ARBA" id="ARBA00004651"/>
    </source>
</evidence>
<evidence type="ECO:0000313" key="10">
    <source>
        <dbReference type="Proteomes" id="UP000198815"/>
    </source>
</evidence>
<gene>
    <name evidence="9" type="ORF">SAMN05443377_12224</name>
</gene>
<name>A0A1H9TEZ9_9ACTN</name>
<dbReference type="STRING" id="64702.SAMN05443377_12224"/>
<comment type="similarity">
    <text evidence="7">Belongs to the binding-protein-dependent transport system permease family.</text>
</comment>
<dbReference type="EMBL" id="FOGZ01000022">
    <property type="protein sequence ID" value="SER95795.1"/>
    <property type="molecule type" value="Genomic_DNA"/>
</dbReference>
<reference evidence="9 10" key="1">
    <citation type="submission" date="2016-10" db="EMBL/GenBank/DDBJ databases">
        <authorList>
            <person name="de Groot N.N."/>
        </authorList>
    </citation>
    <scope>NUCLEOTIDE SEQUENCE [LARGE SCALE GENOMIC DNA]</scope>
    <source>
        <strain evidence="9 10">DSM 16859</strain>
    </source>
</reference>
<feature type="transmembrane region" description="Helical" evidence="7">
    <location>
        <begin position="94"/>
        <end position="115"/>
    </location>
</feature>
<evidence type="ECO:0000256" key="6">
    <source>
        <dbReference type="ARBA" id="ARBA00023136"/>
    </source>
</evidence>
<keyword evidence="2 7" id="KW-0813">Transport</keyword>
<feature type="domain" description="ABC transmembrane type-1" evidence="8">
    <location>
        <begin position="56"/>
        <end position="234"/>
    </location>
</feature>
<dbReference type="Gene3D" id="1.10.3720.10">
    <property type="entry name" value="MetI-like"/>
    <property type="match status" value="1"/>
</dbReference>
<evidence type="ECO:0000256" key="3">
    <source>
        <dbReference type="ARBA" id="ARBA00022475"/>
    </source>
</evidence>
<dbReference type="SUPFAM" id="SSF161098">
    <property type="entry name" value="MetI-like"/>
    <property type="match status" value="1"/>
</dbReference>
<dbReference type="Pfam" id="PF00528">
    <property type="entry name" value="BPD_transp_1"/>
    <property type="match status" value="1"/>
</dbReference>
<feature type="transmembrane region" description="Helical" evidence="7">
    <location>
        <begin position="182"/>
        <end position="206"/>
    </location>
</feature>
<dbReference type="AlphaFoldDB" id="A0A1H9TEZ9"/>
<dbReference type="InterPro" id="IPR000515">
    <property type="entry name" value="MetI-like"/>
</dbReference>
<evidence type="ECO:0000313" key="9">
    <source>
        <dbReference type="EMBL" id="SER95795.1"/>
    </source>
</evidence>
<evidence type="ECO:0000256" key="4">
    <source>
        <dbReference type="ARBA" id="ARBA00022692"/>
    </source>
</evidence>
<feature type="transmembrane region" description="Helical" evidence="7">
    <location>
        <begin position="63"/>
        <end position="82"/>
    </location>
</feature>
<evidence type="ECO:0000259" key="8">
    <source>
        <dbReference type="PROSITE" id="PS50928"/>
    </source>
</evidence>
<keyword evidence="5 7" id="KW-1133">Transmembrane helix</keyword>
<dbReference type="Proteomes" id="UP000198815">
    <property type="component" value="Unassembled WGS sequence"/>
</dbReference>
<dbReference type="RefSeq" id="WP_281245666.1">
    <property type="nucleotide sequence ID" value="NZ_FOGZ01000022.1"/>
</dbReference>
<evidence type="ECO:0000256" key="7">
    <source>
        <dbReference type="RuleBase" id="RU363032"/>
    </source>
</evidence>
<feature type="transmembrane region" description="Helical" evidence="7">
    <location>
        <begin position="121"/>
        <end position="141"/>
    </location>
</feature>
<dbReference type="PANTHER" id="PTHR30151">
    <property type="entry name" value="ALKANE SULFONATE ABC TRANSPORTER-RELATED, MEMBRANE SUBUNIT"/>
    <property type="match status" value="1"/>
</dbReference>
<keyword evidence="4 7" id="KW-0812">Transmembrane</keyword>
<dbReference type="GO" id="GO:0055085">
    <property type="term" value="P:transmembrane transport"/>
    <property type="evidence" value="ECO:0007669"/>
    <property type="project" value="InterPro"/>
</dbReference>
<keyword evidence="10" id="KW-1185">Reference proteome</keyword>
<organism evidence="9 10">
    <name type="scientific">Propionibacterium cyclohexanicum</name>
    <dbReference type="NCBI Taxonomy" id="64702"/>
    <lineage>
        <taxon>Bacteria</taxon>
        <taxon>Bacillati</taxon>
        <taxon>Actinomycetota</taxon>
        <taxon>Actinomycetes</taxon>
        <taxon>Propionibacteriales</taxon>
        <taxon>Propionibacteriaceae</taxon>
        <taxon>Propionibacterium</taxon>
    </lineage>
</organism>
<feature type="transmembrane region" description="Helical" evidence="7">
    <location>
        <begin position="218"/>
        <end position="239"/>
    </location>
</feature>
<accession>A0A1H9TEZ9</accession>
<dbReference type="PANTHER" id="PTHR30151:SF20">
    <property type="entry name" value="ABC TRANSPORTER PERMEASE PROTEIN HI_0355-RELATED"/>
    <property type="match status" value="1"/>
</dbReference>
<protein>
    <submittedName>
        <fullName evidence="9">NitT/TauT family transport system permease protein</fullName>
    </submittedName>
</protein>
<proteinExistence type="inferred from homology"/>
<dbReference type="CDD" id="cd06261">
    <property type="entry name" value="TM_PBP2"/>
    <property type="match status" value="1"/>
</dbReference>
<dbReference type="GO" id="GO:0005886">
    <property type="term" value="C:plasma membrane"/>
    <property type="evidence" value="ECO:0007669"/>
    <property type="project" value="UniProtKB-SubCell"/>
</dbReference>
<keyword evidence="3" id="KW-1003">Cell membrane</keyword>
<comment type="subcellular location">
    <subcellularLocation>
        <location evidence="1 7">Cell membrane</location>
        <topology evidence="1 7">Multi-pass membrane protein</topology>
    </subcellularLocation>
</comment>